<keyword evidence="1" id="KW-0812">Transmembrane</keyword>
<gene>
    <name evidence="2" type="ORF">FUG_LOCUS431593</name>
</gene>
<name>A0A4E9EF42_GIBZA</name>
<keyword evidence="1" id="KW-1133">Transmembrane helix</keyword>
<dbReference type="EMBL" id="CAAKMV010000152">
    <property type="protein sequence ID" value="VIO61461.1"/>
    <property type="molecule type" value="Genomic_DNA"/>
</dbReference>
<accession>A0A4E9EF42</accession>
<organism evidence="2">
    <name type="scientific">Gibberella zeae</name>
    <name type="common">Wheat head blight fungus</name>
    <name type="synonym">Fusarium graminearum</name>
    <dbReference type="NCBI Taxonomy" id="5518"/>
    <lineage>
        <taxon>Eukaryota</taxon>
        <taxon>Fungi</taxon>
        <taxon>Dikarya</taxon>
        <taxon>Ascomycota</taxon>
        <taxon>Pezizomycotina</taxon>
        <taxon>Sordariomycetes</taxon>
        <taxon>Hypocreomycetidae</taxon>
        <taxon>Hypocreales</taxon>
        <taxon>Nectriaceae</taxon>
        <taxon>Fusarium</taxon>
    </lineage>
</organism>
<protein>
    <submittedName>
        <fullName evidence="2">Uncharacterized protein</fullName>
    </submittedName>
</protein>
<proteinExistence type="predicted"/>
<feature type="transmembrane region" description="Helical" evidence="1">
    <location>
        <begin position="20"/>
        <end position="41"/>
    </location>
</feature>
<evidence type="ECO:0000256" key="1">
    <source>
        <dbReference type="SAM" id="Phobius"/>
    </source>
</evidence>
<evidence type="ECO:0000313" key="2">
    <source>
        <dbReference type="EMBL" id="VIO61461.1"/>
    </source>
</evidence>
<reference evidence="2" key="1">
    <citation type="submission" date="2019-04" db="EMBL/GenBank/DDBJ databases">
        <authorList>
            <person name="Melise S."/>
            <person name="Noan J."/>
            <person name="Okalmin O."/>
        </authorList>
    </citation>
    <scope>NUCLEOTIDE SEQUENCE</scope>
    <source>
        <strain evidence="2">FN9</strain>
    </source>
</reference>
<sequence>MLNQVLFIVKHLVALQTSIVIFLKVVIQIICSLIVWLMVAVRTDMMLVRISDMLLKSRDMIKMPIASPAKRVVMLGKDMLVERCLTAEIPLAWRAIARV</sequence>
<keyword evidence="1" id="KW-0472">Membrane</keyword>
<dbReference type="AlphaFoldDB" id="A0A4E9EF42"/>